<evidence type="ECO:0000313" key="2">
    <source>
        <dbReference type="Proteomes" id="UP000272942"/>
    </source>
</evidence>
<organism evidence="3">
    <name type="scientific">Echinostoma caproni</name>
    <dbReference type="NCBI Taxonomy" id="27848"/>
    <lineage>
        <taxon>Eukaryota</taxon>
        <taxon>Metazoa</taxon>
        <taxon>Spiralia</taxon>
        <taxon>Lophotrochozoa</taxon>
        <taxon>Platyhelminthes</taxon>
        <taxon>Trematoda</taxon>
        <taxon>Digenea</taxon>
        <taxon>Plagiorchiida</taxon>
        <taxon>Echinostomata</taxon>
        <taxon>Echinostomatoidea</taxon>
        <taxon>Echinostomatidae</taxon>
        <taxon>Echinostoma</taxon>
    </lineage>
</organism>
<keyword evidence="2" id="KW-1185">Reference proteome</keyword>
<gene>
    <name evidence="1" type="ORF">ECPE_LOCUS16077</name>
</gene>
<dbReference type="AlphaFoldDB" id="A0A183BA43"/>
<evidence type="ECO:0000313" key="1">
    <source>
        <dbReference type="EMBL" id="VDP93349.1"/>
    </source>
</evidence>
<reference evidence="1 2" key="2">
    <citation type="submission" date="2018-11" db="EMBL/GenBank/DDBJ databases">
        <authorList>
            <consortium name="Pathogen Informatics"/>
        </authorList>
    </citation>
    <scope>NUCLEOTIDE SEQUENCE [LARGE SCALE GENOMIC DNA]</scope>
    <source>
        <strain evidence="1 2">Egypt</strain>
    </source>
</reference>
<accession>A0A183BA43</accession>
<dbReference type="WBParaSite" id="ECPE_0001612001-mRNA-1">
    <property type="protein sequence ID" value="ECPE_0001612001-mRNA-1"/>
    <property type="gene ID" value="ECPE_0001612001"/>
</dbReference>
<dbReference type="EMBL" id="UZAN01062885">
    <property type="protein sequence ID" value="VDP93349.1"/>
    <property type="molecule type" value="Genomic_DNA"/>
</dbReference>
<sequence length="94" mass="10425">MLVECRLKPILSCLPLGDSGLDTHTKRLSYMQGQAARLNLDKNIFRLSSLQGPSKSFYSILLDFGQRIRMGMCRPIVGPIHHTASAITALLGQR</sequence>
<proteinExistence type="predicted"/>
<reference evidence="3" key="1">
    <citation type="submission" date="2016-06" db="UniProtKB">
        <authorList>
            <consortium name="WormBaseParasite"/>
        </authorList>
    </citation>
    <scope>IDENTIFICATION</scope>
</reference>
<protein>
    <submittedName>
        <fullName evidence="1 3">Uncharacterized protein</fullName>
    </submittedName>
</protein>
<evidence type="ECO:0000313" key="3">
    <source>
        <dbReference type="WBParaSite" id="ECPE_0001612001-mRNA-1"/>
    </source>
</evidence>
<name>A0A183BA43_9TREM</name>
<dbReference type="Proteomes" id="UP000272942">
    <property type="component" value="Unassembled WGS sequence"/>
</dbReference>